<feature type="transmembrane region" description="Helical" evidence="9">
    <location>
        <begin position="191"/>
        <end position="212"/>
    </location>
</feature>
<keyword evidence="11" id="KW-1185">Reference proteome</keyword>
<protein>
    <submittedName>
        <fullName evidence="10">Putative ABC transporter permease protein</fullName>
    </submittedName>
</protein>
<dbReference type="AlphaFoldDB" id="F5XI84"/>
<feature type="transmembrane region" description="Helical" evidence="9">
    <location>
        <begin position="133"/>
        <end position="151"/>
    </location>
</feature>
<evidence type="ECO:0000256" key="7">
    <source>
        <dbReference type="ARBA" id="ARBA00023136"/>
    </source>
</evidence>
<accession>F5XI84</accession>
<feature type="transmembrane region" description="Helical" evidence="9">
    <location>
        <begin position="279"/>
        <end position="306"/>
    </location>
</feature>
<dbReference type="Proteomes" id="UP000007947">
    <property type="component" value="Chromosome"/>
</dbReference>
<dbReference type="STRING" id="1032480.MLP_27390"/>
<sequence length="374" mass="38518">MSVVARSDWRLSSVVSRRGGDAVVSADPLTTTQDPPAEARSGTGSAGRLRTGLLICCVALVAVVVSSLLIGSARLPPSEVLRLLGHSDGSYASDIINDLRLPRTLLGLTVGAALGVAGALMQAITRNPLADPGILGVNAGASLAVVIAVAVTGFVGIWFYLWFAFIGAAAASVLVYLLGATGSTVATPVRLALAGIAVSATIASLVQTVILLDQRAVDEFRFWAAGTLDGRGWPVFGATTPFLLLGCVLALVLGRSLNTLALGDDVAHSLGLSVRRIRLLTAVVITILAGAATAAAGPIAFVGLAVPHLVRTFTGPDQVWLTRLSLVVAPTLLLAADVLGRVLVRDELQVGLVTALIGGPVFVLLVRRHRLVHL</sequence>
<comment type="subcellular location">
    <subcellularLocation>
        <location evidence="1">Cell membrane</location>
        <topology evidence="1">Multi-pass membrane protein</topology>
    </subcellularLocation>
</comment>
<evidence type="ECO:0000256" key="2">
    <source>
        <dbReference type="ARBA" id="ARBA00007935"/>
    </source>
</evidence>
<comment type="similarity">
    <text evidence="2">Belongs to the binding-protein-dependent transport system permease family. FecCD subfamily.</text>
</comment>
<keyword evidence="4" id="KW-1003">Cell membrane</keyword>
<dbReference type="CDD" id="cd06550">
    <property type="entry name" value="TM_ABC_iron-siderophores_like"/>
    <property type="match status" value="1"/>
</dbReference>
<keyword evidence="5 9" id="KW-0812">Transmembrane</keyword>
<dbReference type="Pfam" id="PF01032">
    <property type="entry name" value="FecCD"/>
    <property type="match status" value="1"/>
</dbReference>
<dbReference type="GO" id="GO:0033214">
    <property type="term" value="P:siderophore-iron import into cell"/>
    <property type="evidence" value="ECO:0007669"/>
    <property type="project" value="TreeGrafter"/>
</dbReference>
<feature type="transmembrane region" description="Helical" evidence="9">
    <location>
        <begin position="104"/>
        <end position="121"/>
    </location>
</feature>
<evidence type="ECO:0000256" key="3">
    <source>
        <dbReference type="ARBA" id="ARBA00022448"/>
    </source>
</evidence>
<keyword evidence="3" id="KW-0813">Transport</keyword>
<feature type="transmembrane region" description="Helical" evidence="9">
    <location>
        <begin position="318"/>
        <end position="336"/>
    </location>
</feature>
<dbReference type="KEGG" id="mph:MLP_27390"/>
<evidence type="ECO:0000256" key="1">
    <source>
        <dbReference type="ARBA" id="ARBA00004651"/>
    </source>
</evidence>
<dbReference type="InterPro" id="IPR037294">
    <property type="entry name" value="ABC_BtuC-like"/>
</dbReference>
<evidence type="ECO:0000256" key="8">
    <source>
        <dbReference type="SAM" id="MobiDB-lite"/>
    </source>
</evidence>
<dbReference type="PANTHER" id="PTHR30472:SF1">
    <property type="entry name" value="FE(3+) DICITRATE TRANSPORT SYSTEM PERMEASE PROTEIN FECC-RELATED"/>
    <property type="match status" value="1"/>
</dbReference>
<proteinExistence type="inferred from homology"/>
<evidence type="ECO:0000313" key="10">
    <source>
        <dbReference type="EMBL" id="BAK35753.1"/>
    </source>
</evidence>
<keyword evidence="7 9" id="KW-0472">Membrane</keyword>
<dbReference type="PANTHER" id="PTHR30472">
    <property type="entry name" value="FERRIC ENTEROBACTIN TRANSPORT SYSTEM PERMEASE PROTEIN"/>
    <property type="match status" value="1"/>
</dbReference>
<feature type="transmembrane region" description="Helical" evidence="9">
    <location>
        <begin position="232"/>
        <end position="253"/>
    </location>
</feature>
<evidence type="ECO:0000313" key="11">
    <source>
        <dbReference type="Proteomes" id="UP000007947"/>
    </source>
</evidence>
<organism evidence="10 11">
    <name type="scientific">Microlunatus phosphovorus (strain ATCC 700054 / DSM 10555 / JCM 9379 / NBRC 101784 / NCIMB 13414 / VKM Ac-1990 / NM-1)</name>
    <dbReference type="NCBI Taxonomy" id="1032480"/>
    <lineage>
        <taxon>Bacteria</taxon>
        <taxon>Bacillati</taxon>
        <taxon>Actinomycetota</taxon>
        <taxon>Actinomycetes</taxon>
        <taxon>Propionibacteriales</taxon>
        <taxon>Propionibacteriaceae</taxon>
        <taxon>Microlunatus</taxon>
    </lineage>
</organism>
<feature type="transmembrane region" description="Helical" evidence="9">
    <location>
        <begin position="348"/>
        <end position="366"/>
    </location>
</feature>
<dbReference type="GO" id="GO:0022857">
    <property type="term" value="F:transmembrane transporter activity"/>
    <property type="evidence" value="ECO:0007669"/>
    <property type="project" value="InterPro"/>
</dbReference>
<reference evidence="10 11" key="1">
    <citation type="submission" date="2011-05" db="EMBL/GenBank/DDBJ databases">
        <title>Whole genome sequence of Microlunatus phosphovorus NM-1.</title>
        <authorList>
            <person name="Hosoyama A."/>
            <person name="Sasaki K."/>
            <person name="Harada T."/>
            <person name="Igarashi R."/>
            <person name="Kawakoshi A."/>
            <person name="Sasagawa M."/>
            <person name="Fukada J."/>
            <person name="Nakamura S."/>
            <person name="Katano Y."/>
            <person name="Hanada S."/>
            <person name="Kamagata Y."/>
            <person name="Nakamura N."/>
            <person name="Yamazaki S."/>
            <person name="Fujita N."/>
        </authorList>
    </citation>
    <scope>NUCLEOTIDE SEQUENCE [LARGE SCALE GENOMIC DNA]</scope>
    <source>
        <strain evidence="11">ATCC 700054 / DSM 10555 / JCM 9379 / NBRC 101784 / NCIMB 13414 / VKM Ac-1990 / NM-1</strain>
    </source>
</reference>
<evidence type="ECO:0000256" key="4">
    <source>
        <dbReference type="ARBA" id="ARBA00022475"/>
    </source>
</evidence>
<dbReference type="FunFam" id="1.10.3470.10:FF:000001">
    <property type="entry name" value="Vitamin B12 ABC transporter permease BtuC"/>
    <property type="match status" value="1"/>
</dbReference>
<dbReference type="InterPro" id="IPR000522">
    <property type="entry name" value="ABC_transptr_permease_BtuC"/>
</dbReference>
<evidence type="ECO:0000256" key="5">
    <source>
        <dbReference type="ARBA" id="ARBA00022692"/>
    </source>
</evidence>
<dbReference type="Gene3D" id="1.10.3470.10">
    <property type="entry name" value="ABC transporter involved in vitamin B12 uptake, BtuC"/>
    <property type="match status" value="1"/>
</dbReference>
<evidence type="ECO:0000256" key="6">
    <source>
        <dbReference type="ARBA" id="ARBA00022989"/>
    </source>
</evidence>
<gene>
    <name evidence="10" type="ordered locus">MLP_27390</name>
</gene>
<dbReference type="HOGENOM" id="CLU_013016_1_0_11"/>
<feature type="transmembrane region" description="Helical" evidence="9">
    <location>
        <begin position="53"/>
        <end position="73"/>
    </location>
</feature>
<dbReference type="SUPFAM" id="SSF81345">
    <property type="entry name" value="ABC transporter involved in vitamin B12 uptake, BtuC"/>
    <property type="match status" value="1"/>
</dbReference>
<dbReference type="GO" id="GO:0005886">
    <property type="term" value="C:plasma membrane"/>
    <property type="evidence" value="ECO:0007669"/>
    <property type="project" value="UniProtKB-SubCell"/>
</dbReference>
<keyword evidence="6 9" id="KW-1133">Transmembrane helix</keyword>
<name>F5XI84_MICPN</name>
<dbReference type="EMBL" id="AP012204">
    <property type="protein sequence ID" value="BAK35753.1"/>
    <property type="molecule type" value="Genomic_DNA"/>
</dbReference>
<evidence type="ECO:0000256" key="9">
    <source>
        <dbReference type="SAM" id="Phobius"/>
    </source>
</evidence>
<dbReference type="eggNOG" id="COG0609">
    <property type="taxonomic scope" value="Bacteria"/>
</dbReference>
<feature type="region of interest" description="Disordered" evidence="8">
    <location>
        <begin position="25"/>
        <end position="45"/>
    </location>
</feature>
<feature type="transmembrane region" description="Helical" evidence="9">
    <location>
        <begin position="157"/>
        <end position="179"/>
    </location>
</feature>